<dbReference type="Pfam" id="PF00145">
    <property type="entry name" value="DNA_methylase"/>
    <property type="match status" value="2"/>
</dbReference>
<dbReference type="PANTHER" id="PTHR10629">
    <property type="entry name" value="CYTOSINE-SPECIFIC METHYLTRANSFERASE"/>
    <property type="match status" value="1"/>
</dbReference>
<name>U5KLJ0_HERMU</name>
<dbReference type="AlphaFoldDB" id="U5KLJ0"/>
<dbReference type="PROSITE" id="PS51679">
    <property type="entry name" value="SAM_MT_C5"/>
    <property type="match status" value="1"/>
</dbReference>
<feature type="compositionally biased region" description="Low complexity" evidence="6">
    <location>
        <begin position="164"/>
        <end position="177"/>
    </location>
</feature>
<feature type="region of interest" description="Disordered" evidence="6">
    <location>
        <begin position="44"/>
        <end position="73"/>
    </location>
</feature>
<organism evidence="7">
    <name type="scientific">Herpetomonas muscarum</name>
    <dbReference type="NCBI Taxonomy" id="5718"/>
    <lineage>
        <taxon>Eukaryota</taxon>
        <taxon>Discoba</taxon>
        <taxon>Euglenozoa</taxon>
        <taxon>Kinetoplastea</taxon>
        <taxon>Metakinetoplastina</taxon>
        <taxon>Trypanosomatida</taxon>
        <taxon>Trypanosomatidae</taxon>
        <taxon>Herpetomonas</taxon>
    </lineage>
</organism>
<keyword evidence="2 5" id="KW-0489">Methyltransferase</keyword>
<sequence>MSDPAYVGYYPVGAFVVEGKAALNPLIASLRSLGRLKSGTNVTPFNPHRCRLDGPSSAAGGGPGSGSSDVSTEPHPFVHGVLSVCEAAGREGLDVTVRQRMTSRHRIVARRGVVAGEGVSREWWASLFSRQMTEARDSGAEVVFYAVHATGAWTEEELLNLLSPAPPHSSLAPSGLSHSDRDSTGSGVGQRVGGGGVVAFVHQLRVFSAACLPDPLPTPRHDDGSQTKAAAVLQLTNLAVAAWTQQQQRGREGEVAADARAAHRFTFSELFGGIGMFRVGMERAGGRAVFGVEMAVPARIVYAVNFGATPPPRPGEGAESMGGIHDQAAAGAAPLASDVLEIPTACFPPHDVLTAGFPCQSFAKAGPATGLHHTRGALFYEVVRLLLGSRPRAFLLENVANLVDVEDGAQLAEVLACLRAPSATRVAEMEGLSCRGDGGATARLRYAVEHRVIDGAAVTPQTRRRVYLVGVRVDGDGGDGRTHAPGDILDAAEHNLASAGQQESPDAVAAGTGGRYRCVRDVLDRPAPASLALTETQWEAVRRSRTFRQNPRWRLVDLDGNARTLMGSYRTSYQLYSEFVPYPDDRPCDDPAIMLSGCVGRGEEEGDGASNAPPPQSAVPVPPPSPLRFFSIRECARLQGIPDTFYFPVKGSTPTAATNGDGDCEGGRPPLLAGCEGGGLPPGAVYKLIGNAVNPIVIACLARGIVDHLHL</sequence>
<comment type="similarity">
    <text evidence="5">Belongs to the class I-like SAM-binding methyltransferase superfamily. C5-methyltransferase family.</text>
</comment>
<dbReference type="GO" id="GO:0005634">
    <property type="term" value="C:nucleus"/>
    <property type="evidence" value="ECO:0007669"/>
    <property type="project" value="TreeGrafter"/>
</dbReference>
<evidence type="ECO:0000256" key="4">
    <source>
        <dbReference type="ARBA" id="ARBA00022691"/>
    </source>
</evidence>
<feature type="compositionally biased region" description="Pro residues" evidence="6">
    <location>
        <begin position="612"/>
        <end position="623"/>
    </location>
</feature>
<dbReference type="Gene3D" id="3.90.120.10">
    <property type="entry name" value="DNA Methylase, subunit A, domain 2"/>
    <property type="match status" value="1"/>
</dbReference>
<evidence type="ECO:0000313" key="7">
    <source>
        <dbReference type="EMBL" id="AGT02541.1"/>
    </source>
</evidence>
<reference evidence="7" key="1">
    <citation type="submission" date="2013-01" db="EMBL/GenBank/DDBJ databases">
        <title>Genomic Cooperation Between Trypanosomatids and Their Bacterial Endosymbionts in the Synthesis of Essential Amino Acids Heavily Influenced by Multiple Lateral Gene Transfer Events.</title>
        <authorList>
            <person name="Alves J.M.P."/>
            <person name="Klein C."/>
            <person name="Maia da Silva F."/>
            <person name="Costa Martins A.G."/>
            <person name="Serrano M.G."/>
            <person name="Buck G.A."/>
            <person name="Vasconcelos A.T.R."/>
            <person name="France-Sagot M."/>
            <person name="Teixeira M.M.G."/>
            <person name="Motta M.C.M."/>
            <person name="Camargo E.P."/>
        </authorList>
    </citation>
    <scope>NUCLEOTIDE SEQUENCE</scope>
</reference>
<dbReference type="GO" id="GO:0003886">
    <property type="term" value="F:DNA (cytosine-5-)-methyltransferase activity"/>
    <property type="evidence" value="ECO:0007669"/>
    <property type="project" value="UniProtKB-EC"/>
</dbReference>
<evidence type="ECO:0000256" key="6">
    <source>
        <dbReference type="SAM" id="MobiDB-lite"/>
    </source>
</evidence>
<dbReference type="EC" id="2.1.1.37" evidence="1"/>
<feature type="region of interest" description="Disordered" evidence="6">
    <location>
        <begin position="164"/>
        <end position="190"/>
    </location>
</feature>
<dbReference type="GO" id="GO:0032259">
    <property type="term" value="P:methylation"/>
    <property type="evidence" value="ECO:0007669"/>
    <property type="project" value="UniProtKB-KW"/>
</dbReference>
<proteinExistence type="inferred from homology"/>
<dbReference type="InterPro" id="IPR001525">
    <property type="entry name" value="C5_MeTfrase"/>
</dbReference>
<accession>U5KLJ0</accession>
<keyword evidence="3 5" id="KW-0808">Transferase</keyword>
<feature type="region of interest" description="Disordered" evidence="6">
    <location>
        <begin position="599"/>
        <end position="623"/>
    </location>
</feature>
<protein>
    <recommendedName>
        <fullName evidence="1">DNA (cytosine-5-)-methyltransferase</fullName>
        <ecNumber evidence="1">2.1.1.37</ecNumber>
    </recommendedName>
</protein>
<dbReference type="InterPro" id="IPR029063">
    <property type="entry name" value="SAM-dependent_MTases_sf"/>
</dbReference>
<evidence type="ECO:0000256" key="2">
    <source>
        <dbReference type="ARBA" id="ARBA00022603"/>
    </source>
</evidence>
<dbReference type="GO" id="GO:0003677">
    <property type="term" value="F:DNA binding"/>
    <property type="evidence" value="ECO:0007669"/>
    <property type="project" value="TreeGrafter"/>
</dbReference>
<keyword evidence="4 5" id="KW-0949">S-adenosyl-L-methionine</keyword>
<dbReference type="GO" id="GO:0044027">
    <property type="term" value="P:negative regulation of gene expression via chromosomal CpG island methylation"/>
    <property type="evidence" value="ECO:0007669"/>
    <property type="project" value="TreeGrafter"/>
</dbReference>
<evidence type="ECO:0000256" key="3">
    <source>
        <dbReference type="ARBA" id="ARBA00022679"/>
    </source>
</evidence>
<evidence type="ECO:0000256" key="5">
    <source>
        <dbReference type="PROSITE-ProRule" id="PRU01016"/>
    </source>
</evidence>
<dbReference type="InterPro" id="IPR031303">
    <property type="entry name" value="C5_meth_CS"/>
</dbReference>
<dbReference type="PROSITE" id="PS00095">
    <property type="entry name" value="C5_MTASE_2"/>
    <property type="match status" value="1"/>
</dbReference>
<dbReference type="SUPFAM" id="SSF53335">
    <property type="entry name" value="S-adenosyl-L-methionine-dependent methyltransferases"/>
    <property type="match status" value="1"/>
</dbReference>
<dbReference type="Gene3D" id="3.40.50.150">
    <property type="entry name" value="Vaccinia Virus protein VP39"/>
    <property type="match status" value="1"/>
</dbReference>
<feature type="active site" evidence="5">
    <location>
        <position position="359"/>
    </location>
</feature>
<dbReference type="PRINTS" id="PR00105">
    <property type="entry name" value="C5METTRFRASE"/>
</dbReference>
<dbReference type="PANTHER" id="PTHR10629:SF52">
    <property type="entry name" value="DNA (CYTOSINE-5)-METHYLTRANSFERASE 1"/>
    <property type="match status" value="1"/>
</dbReference>
<dbReference type="EMBL" id="KC503375">
    <property type="protein sequence ID" value="AGT02541.1"/>
    <property type="molecule type" value="Genomic_DNA"/>
</dbReference>
<dbReference type="InterPro" id="IPR050390">
    <property type="entry name" value="C5-Methyltransferase"/>
</dbReference>
<evidence type="ECO:0000256" key="1">
    <source>
        <dbReference type="ARBA" id="ARBA00011975"/>
    </source>
</evidence>